<dbReference type="RefSeq" id="WP_094472910.1">
    <property type="nucleotide sequence ID" value="NZ_NOXT01000086.1"/>
</dbReference>
<gene>
    <name evidence="2" type="ORF">CHU93_04240</name>
</gene>
<dbReference type="Pfam" id="PF04101">
    <property type="entry name" value="Glyco_tran_28_C"/>
    <property type="match status" value="1"/>
</dbReference>
<organism evidence="2 3">
    <name type="scientific">Sandarakinorhabdus cyanobacteriorum</name>
    <dbReference type="NCBI Taxonomy" id="1981098"/>
    <lineage>
        <taxon>Bacteria</taxon>
        <taxon>Pseudomonadati</taxon>
        <taxon>Pseudomonadota</taxon>
        <taxon>Alphaproteobacteria</taxon>
        <taxon>Sphingomonadales</taxon>
        <taxon>Sphingosinicellaceae</taxon>
        <taxon>Sandarakinorhabdus</taxon>
    </lineage>
</organism>
<evidence type="ECO:0000259" key="1">
    <source>
        <dbReference type="Pfam" id="PF04101"/>
    </source>
</evidence>
<accession>A0A255YQ35</accession>
<feature type="domain" description="Glycosyl transferase family 28 C-terminal" evidence="1">
    <location>
        <begin position="4"/>
        <end position="127"/>
    </location>
</feature>
<dbReference type="EMBL" id="NOXT01000086">
    <property type="protein sequence ID" value="OYQ31318.1"/>
    <property type="molecule type" value="Genomic_DNA"/>
</dbReference>
<dbReference type="GO" id="GO:0016758">
    <property type="term" value="F:hexosyltransferase activity"/>
    <property type="evidence" value="ECO:0007669"/>
    <property type="project" value="InterPro"/>
</dbReference>
<sequence>MSGVFVSVGSMMPFDRLTRAMDEWAAANPHIPVEIQIGRGDYEPRHARWVRKLPLSDYQARVQACALFVAHCGMGSIISAIEAGKPILMLPRLATQGEHNTDHQLATARHVGTRPGLHVAADSDDLKARASALLADAAHDAAGAPAPISRFADPAFTARIRAFIES</sequence>
<dbReference type="Gene3D" id="3.40.50.2000">
    <property type="entry name" value="Glycogen Phosphorylase B"/>
    <property type="match status" value="1"/>
</dbReference>
<proteinExistence type="predicted"/>
<dbReference type="InterPro" id="IPR007235">
    <property type="entry name" value="Glyco_trans_28_C"/>
</dbReference>
<dbReference type="SUPFAM" id="SSF53756">
    <property type="entry name" value="UDP-Glycosyltransferase/glycogen phosphorylase"/>
    <property type="match status" value="1"/>
</dbReference>
<comment type="caution">
    <text evidence="2">The sequence shown here is derived from an EMBL/GenBank/DDBJ whole genome shotgun (WGS) entry which is preliminary data.</text>
</comment>
<evidence type="ECO:0000313" key="2">
    <source>
        <dbReference type="EMBL" id="OYQ31318.1"/>
    </source>
</evidence>
<protein>
    <recommendedName>
        <fullName evidence="1">Glycosyl transferase family 28 C-terminal domain-containing protein</fullName>
    </recommendedName>
</protein>
<keyword evidence="3" id="KW-1185">Reference proteome</keyword>
<dbReference type="AlphaFoldDB" id="A0A255YQ35"/>
<dbReference type="Proteomes" id="UP000216991">
    <property type="component" value="Unassembled WGS sequence"/>
</dbReference>
<evidence type="ECO:0000313" key="3">
    <source>
        <dbReference type="Proteomes" id="UP000216991"/>
    </source>
</evidence>
<name>A0A255YQ35_9SPHN</name>
<reference evidence="2 3" key="1">
    <citation type="submission" date="2017-07" db="EMBL/GenBank/DDBJ databases">
        <title>Sandarakinorhabdus cyanobacteriorum sp. nov., a novel bacterium isolated from cyanobacterial aggregates in a eutrophic lake.</title>
        <authorList>
            <person name="Cai H."/>
        </authorList>
    </citation>
    <scope>NUCLEOTIDE SEQUENCE [LARGE SCALE GENOMIC DNA]</scope>
    <source>
        <strain evidence="2 3">TH057</strain>
    </source>
</reference>